<dbReference type="InterPro" id="IPR012551">
    <property type="entry name" value="DUF1707_SHOCT-like"/>
</dbReference>
<proteinExistence type="predicted"/>
<evidence type="ECO:0000313" key="3">
    <source>
        <dbReference type="Proteomes" id="UP001500449"/>
    </source>
</evidence>
<evidence type="ECO:0000313" key="2">
    <source>
        <dbReference type="EMBL" id="GAA1860509.1"/>
    </source>
</evidence>
<organism evidence="2 3">
    <name type="scientific">Pseudonocardia ailaonensis</name>
    <dbReference type="NCBI Taxonomy" id="367279"/>
    <lineage>
        <taxon>Bacteria</taxon>
        <taxon>Bacillati</taxon>
        <taxon>Actinomycetota</taxon>
        <taxon>Actinomycetes</taxon>
        <taxon>Pseudonocardiales</taxon>
        <taxon>Pseudonocardiaceae</taxon>
        <taxon>Pseudonocardia</taxon>
    </lineage>
</organism>
<dbReference type="PANTHER" id="PTHR40763:SF5">
    <property type="entry name" value="MEMBRANE PROTEIN"/>
    <property type="match status" value="1"/>
</dbReference>
<feature type="domain" description="DUF1707" evidence="1">
    <location>
        <begin position="7"/>
        <end position="59"/>
    </location>
</feature>
<dbReference type="RefSeq" id="WP_344420624.1">
    <property type="nucleotide sequence ID" value="NZ_BAAAQK010000018.1"/>
</dbReference>
<comment type="caution">
    <text evidence="2">The sequence shown here is derived from an EMBL/GenBank/DDBJ whole genome shotgun (WGS) entry which is preliminary data.</text>
</comment>
<dbReference type="PANTHER" id="PTHR40763">
    <property type="entry name" value="MEMBRANE PROTEIN-RELATED"/>
    <property type="match status" value="1"/>
</dbReference>
<dbReference type="Proteomes" id="UP001500449">
    <property type="component" value="Unassembled WGS sequence"/>
</dbReference>
<name>A0ABN2NAW3_9PSEU</name>
<evidence type="ECO:0000259" key="1">
    <source>
        <dbReference type="Pfam" id="PF08044"/>
    </source>
</evidence>
<reference evidence="2 3" key="1">
    <citation type="journal article" date="2019" name="Int. J. Syst. Evol. Microbiol.">
        <title>The Global Catalogue of Microorganisms (GCM) 10K type strain sequencing project: providing services to taxonomists for standard genome sequencing and annotation.</title>
        <authorList>
            <consortium name="The Broad Institute Genomics Platform"/>
            <consortium name="The Broad Institute Genome Sequencing Center for Infectious Disease"/>
            <person name="Wu L."/>
            <person name="Ma J."/>
        </authorList>
    </citation>
    <scope>NUCLEOTIDE SEQUENCE [LARGE SCALE GENOMIC DNA]</scope>
    <source>
        <strain evidence="2 3">JCM 16009</strain>
    </source>
</reference>
<protein>
    <submittedName>
        <fullName evidence="2">DUF1707 domain-containing protein</fullName>
    </submittedName>
</protein>
<gene>
    <name evidence="2" type="ORF">GCM10009836_45840</name>
</gene>
<sequence>MDPRPELRASDSERAATLQHLQDALAHGRITLSEFDERSRDTSAAITLGQLAAVTADLPGTTPAVPQERLELGRTIGSVKRSGNWRVPQELVLRARFGSVELDLSEAEIPHEIVTVDVDVIAGSIEMRLPEGASAGFAQLDVMFGSTEDHRRSTGTGPHFEFRGRVLAGSVELRGPKRRLFAR</sequence>
<dbReference type="Pfam" id="PF08044">
    <property type="entry name" value="DUF1707"/>
    <property type="match status" value="1"/>
</dbReference>
<dbReference type="EMBL" id="BAAAQK010000018">
    <property type="protein sequence ID" value="GAA1860509.1"/>
    <property type="molecule type" value="Genomic_DNA"/>
</dbReference>
<accession>A0ABN2NAW3</accession>
<keyword evidence="3" id="KW-1185">Reference proteome</keyword>